<keyword evidence="6 8" id="KW-0472">Membrane</keyword>
<evidence type="ECO:0000256" key="4">
    <source>
        <dbReference type="ARBA" id="ARBA00022737"/>
    </source>
</evidence>
<dbReference type="PRINTS" id="PR00783">
    <property type="entry name" value="MINTRINSICP"/>
</dbReference>
<evidence type="ECO:0000256" key="1">
    <source>
        <dbReference type="ARBA" id="ARBA00004127"/>
    </source>
</evidence>
<dbReference type="InterPro" id="IPR000425">
    <property type="entry name" value="MIP"/>
</dbReference>
<name>A0A9W6SR32_9ACTN</name>
<evidence type="ECO:0000256" key="8">
    <source>
        <dbReference type="SAM" id="Phobius"/>
    </source>
</evidence>
<dbReference type="EMBL" id="BSTX01000004">
    <property type="protein sequence ID" value="GLZ80430.1"/>
    <property type="molecule type" value="Genomic_DNA"/>
</dbReference>
<evidence type="ECO:0000256" key="5">
    <source>
        <dbReference type="ARBA" id="ARBA00022989"/>
    </source>
</evidence>
<evidence type="ECO:0000256" key="6">
    <source>
        <dbReference type="ARBA" id="ARBA00023136"/>
    </source>
</evidence>
<organism evidence="9 10">
    <name type="scientific">Actinorhabdospora filicis</name>
    <dbReference type="NCBI Taxonomy" id="1785913"/>
    <lineage>
        <taxon>Bacteria</taxon>
        <taxon>Bacillati</taxon>
        <taxon>Actinomycetota</taxon>
        <taxon>Actinomycetes</taxon>
        <taxon>Micromonosporales</taxon>
        <taxon>Micromonosporaceae</taxon>
        <taxon>Actinorhabdospora</taxon>
    </lineage>
</organism>
<feature type="transmembrane region" description="Helical" evidence="8">
    <location>
        <begin position="117"/>
        <end position="138"/>
    </location>
</feature>
<feature type="transmembrane region" description="Helical" evidence="8">
    <location>
        <begin position="43"/>
        <end position="64"/>
    </location>
</feature>
<dbReference type="GO" id="GO:0016020">
    <property type="term" value="C:membrane"/>
    <property type="evidence" value="ECO:0007669"/>
    <property type="project" value="InterPro"/>
</dbReference>
<comment type="similarity">
    <text evidence="7">Belongs to the MIP/aquaporin (TC 1.A.8) family.</text>
</comment>
<keyword evidence="10" id="KW-1185">Reference proteome</keyword>
<comment type="caution">
    <text evidence="9">The sequence shown here is derived from an EMBL/GenBank/DDBJ whole genome shotgun (WGS) entry which is preliminary data.</text>
</comment>
<dbReference type="PANTHER" id="PTHR45665">
    <property type="entry name" value="AQUAPORIN-8"/>
    <property type="match status" value="1"/>
</dbReference>
<evidence type="ECO:0000313" key="9">
    <source>
        <dbReference type="EMBL" id="GLZ80430.1"/>
    </source>
</evidence>
<dbReference type="InterPro" id="IPR034294">
    <property type="entry name" value="Aquaporin_transptr"/>
</dbReference>
<dbReference type="Proteomes" id="UP001165079">
    <property type="component" value="Unassembled WGS sequence"/>
</dbReference>
<gene>
    <name evidence="9" type="ORF">Afil01_52370</name>
</gene>
<evidence type="ECO:0000256" key="2">
    <source>
        <dbReference type="ARBA" id="ARBA00022448"/>
    </source>
</evidence>
<dbReference type="AlphaFoldDB" id="A0A9W6SR32"/>
<dbReference type="Pfam" id="PF00230">
    <property type="entry name" value="MIP"/>
    <property type="match status" value="1"/>
</dbReference>
<keyword evidence="2 7" id="KW-0813">Transport</keyword>
<reference evidence="9" key="1">
    <citation type="submission" date="2023-03" db="EMBL/GenBank/DDBJ databases">
        <title>Actinorhabdospora filicis NBRC 111898.</title>
        <authorList>
            <person name="Ichikawa N."/>
            <person name="Sato H."/>
            <person name="Tonouchi N."/>
        </authorList>
    </citation>
    <scope>NUCLEOTIDE SEQUENCE</scope>
    <source>
        <strain evidence="9">NBRC 111898</strain>
    </source>
</reference>
<proteinExistence type="inferred from homology"/>
<feature type="transmembrane region" description="Helical" evidence="8">
    <location>
        <begin position="185"/>
        <end position="207"/>
    </location>
</feature>
<evidence type="ECO:0000256" key="7">
    <source>
        <dbReference type="RuleBase" id="RU000477"/>
    </source>
</evidence>
<dbReference type="GO" id="GO:0015250">
    <property type="term" value="F:water channel activity"/>
    <property type="evidence" value="ECO:0007669"/>
    <property type="project" value="TreeGrafter"/>
</dbReference>
<dbReference type="PANTHER" id="PTHR45665:SF9">
    <property type="entry name" value="AQUAPORIN-8"/>
    <property type="match status" value="1"/>
</dbReference>
<feature type="transmembrane region" description="Helical" evidence="8">
    <location>
        <begin position="76"/>
        <end position="97"/>
    </location>
</feature>
<evidence type="ECO:0000313" key="10">
    <source>
        <dbReference type="Proteomes" id="UP001165079"/>
    </source>
</evidence>
<dbReference type="RefSeq" id="WP_285665596.1">
    <property type="nucleotide sequence ID" value="NZ_BSTX01000004.1"/>
</dbReference>
<keyword evidence="4" id="KW-0677">Repeat</keyword>
<dbReference type="GO" id="GO:0019755">
    <property type="term" value="P:one-carbon compound transport"/>
    <property type="evidence" value="ECO:0007669"/>
    <property type="project" value="UniProtKB-ARBA"/>
</dbReference>
<keyword evidence="3 7" id="KW-0812">Transmembrane</keyword>
<accession>A0A9W6SR32</accession>
<dbReference type="Gene3D" id="1.20.1080.10">
    <property type="entry name" value="Glycerol uptake facilitator protein"/>
    <property type="match status" value="1"/>
</dbReference>
<protein>
    <submittedName>
        <fullName evidence="9">Glycerol uptake facilitator protein</fullName>
    </submittedName>
</protein>
<feature type="transmembrane region" description="Helical" evidence="8">
    <location>
        <begin position="145"/>
        <end position="165"/>
    </location>
</feature>
<dbReference type="GO" id="GO:0012505">
    <property type="term" value="C:endomembrane system"/>
    <property type="evidence" value="ECO:0007669"/>
    <property type="project" value="UniProtKB-SubCell"/>
</dbReference>
<comment type="subcellular location">
    <subcellularLocation>
        <location evidence="1">Endomembrane system</location>
        <topology evidence="1">Multi-pass membrane protein</topology>
    </subcellularLocation>
</comment>
<dbReference type="InterPro" id="IPR023271">
    <property type="entry name" value="Aquaporin-like"/>
</dbReference>
<evidence type="ECO:0000256" key="3">
    <source>
        <dbReference type="ARBA" id="ARBA00022692"/>
    </source>
</evidence>
<keyword evidence="5 8" id="KW-1133">Transmembrane helix</keyword>
<sequence length="222" mass="21854">MGPNSISRLSAEGLGTLLLTYTLAFASAGGVDTAIASAGALAFLYWLLAGASGAHLNPIVSLSLAVRGKLGWVDAALYTVAQLVGALLGGLLLWASAGDAVKPAFLGTSGEVASGDLVKALVGLAIGAFLLVGAYVAFEGAERLLAGLAVGTAFGLAALTGATGVNLAKVVGADLTYTISGGSVAWASIWVWIVGPLVGGVLAAFAVPWVTSQIPSATADAE</sequence>
<dbReference type="SUPFAM" id="SSF81338">
    <property type="entry name" value="Aquaporin-like"/>
    <property type="match status" value="1"/>
</dbReference>
<dbReference type="GO" id="GO:0005737">
    <property type="term" value="C:cytoplasm"/>
    <property type="evidence" value="ECO:0007669"/>
    <property type="project" value="UniProtKB-ARBA"/>
</dbReference>